<evidence type="ECO:0000313" key="1">
    <source>
        <dbReference type="EMBL" id="ETV75885.1"/>
    </source>
</evidence>
<evidence type="ECO:0008006" key="2">
    <source>
        <dbReference type="Google" id="ProtNLM"/>
    </source>
</evidence>
<dbReference type="VEuPathDB" id="FungiDB:H257_09854"/>
<name>W4G881_APHAT</name>
<dbReference type="AlphaFoldDB" id="W4G881"/>
<reference evidence="1" key="1">
    <citation type="submission" date="2013-12" db="EMBL/GenBank/DDBJ databases">
        <title>The Genome Sequence of Aphanomyces astaci APO3.</title>
        <authorList>
            <consortium name="The Broad Institute Genomics Platform"/>
            <person name="Russ C."/>
            <person name="Tyler B."/>
            <person name="van West P."/>
            <person name="Dieguez-Uribeondo J."/>
            <person name="Young S.K."/>
            <person name="Zeng Q."/>
            <person name="Gargeya S."/>
            <person name="Fitzgerald M."/>
            <person name="Abouelleil A."/>
            <person name="Alvarado L."/>
            <person name="Chapman S.B."/>
            <person name="Gainer-Dewar J."/>
            <person name="Goldberg J."/>
            <person name="Griggs A."/>
            <person name="Gujja S."/>
            <person name="Hansen M."/>
            <person name="Howarth C."/>
            <person name="Imamovic A."/>
            <person name="Ireland A."/>
            <person name="Larimer J."/>
            <person name="McCowan C."/>
            <person name="Murphy C."/>
            <person name="Pearson M."/>
            <person name="Poon T.W."/>
            <person name="Priest M."/>
            <person name="Roberts A."/>
            <person name="Saif S."/>
            <person name="Shea T."/>
            <person name="Sykes S."/>
            <person name="Wortman J."/>
            <person name="Nusbaum C."/>
            <person name="Birren B."/>
        </authorList>
    </citation>
    <scope>NUCLEOTIDE SEQUENCE [LARGE SCALE GENOMIC DNA]</scope>
    <source>
        <strain evidence="1">APO3</strain>
    </source>
</reference>
<protein>
    <recommendedName>
        <fullName evidence="2">Transposase Tc1-like domain-containing protein</fullName>
    </recommendedName>
</protein>
<accession>W4G881</accession>
<dbReference type="EMBL" id="KI913138">
    <property type="protein sequence ID" value="ETV75885.1"/>
    <property type="molecule type" value="Genomic_DNA"/>
</dbReference>
<dbReference type="RefSeq" id="XP_009834527.1">
    <property type="nucleotide sequence ID" value="XM_009836225.1"/>
</dbReference>
<dbReference type="GeneID" id="20811850"/>
<proteinExistence type="predicted"/>
<gene>
    <name evidence="1" type="ORF">H257_09854</name>
</gene>
<organism evidence="1">
    <name type="scientific">Aphanomyces astaci</name>
    <name type="common">Crayfish plague agent</name>
    <dbReference type="NCBI Taxonomy" id="112090"/>
    <lineage>
        <taxon>Eukaryota</taxon>
        <taxon>Sar</taxon>
        <taxon>Stramenopiles</taxon>
        <taxon>Oomycota</taxon>
        <taxon>Saprolegniomycetes</taxon>
        <taxon>Saprolegniales</taxon>
        <taxon>Verrucalvaceae</taxon>
        <taxon>Aphanomyces</taxon>
    </lineage>
</organism>
<sequence length="191" mass="21832">MGNRRRELTSDMKVEVIQRIQAFLHRGKPVRGAFTKTAAEVGITRQTVAYVWRKYCLTGSAASKWAQDHRLTMGTLSRHLKRGTFERRSTRIKPLLTDNNKAQRKWFNTDKDRRKTYLVPGNALSTLLEEQALAPAARNSHDRQAGTMVITPVNVNAVVFRDFIIHKVVHAIQVHTSASYFNTTIQCRMDP</sequence>